<dbReference type="EnsemblPlants" id="OBART01G09720.2">
    <property type="protein sequence ID" value="OBART01G09720.2"/>
    <property type="gene ID" value="OBART01G09720"/>
</dbReference>
<evidence type="ECO:0000256" key="1">
    <source>
        <dbReference type="SAM" id="MobiDB-lite"/>
    </source>
</evidence>
<evidence type="ECO:0000313" key="3">
    <source>
        <dbReference type="Proteomes" id="UP000026960"/>
    </source>
</evidence>
<protein>
    <submittedName>
        <fullName evidence="2">Uncharacterized protein</fullName>
    </submittedName>
</protein>
<feature type="region of interest" description="Disordered" evidence="1">
    <location>
        <begin position="1"/>
        <end position="44"/>
    </location>
</feature>
<evidence type="ECO:0000313" key="2">
    <source>
        <dbReference type="EnsemblPlants" id="OBART01G09720.2"/>
    </source>
</evidence>
<feature type="compositionally biased region" description="Gly residues" evidence="1">
    <location>
        <begin position="24"/>
        <end position="35"/>
    </location>
</feature>
<dbReference type="Gramene" id="OBART01G09720.2">
    <property type="protein sequence ID" value="OBART01G09720.2"/>
    <property type="gene ID" value="OBART01G09720"/>
</dbReference>
<name>A0A0D3ELV9_9ORYZ</name>
<dbReference type="AlphaFoldDB" id="A0A0D3ELV9"/>
<proteinExistence type="predicted"/>
<keyword evidence="3" id="KW-1185">Reference proteome</keyword>
<organism evidence="2">
    <name type="scientific">Oryza barthii</name>
    <dbReference type="NCBI Taxonomy" id="65489"/>
    <lineage>
        <taxon>Eukaryota</taxon>
        <taxon>Viridiplantae</taxon>
        <taxon>Streptophyta</taxon>
        <taxon>Embryophyta</taxon>
        <taxon>Tracheophyta</taxon>
        <taxon>Spermatophyta</taxon>
        <taxon>Magnoliopsida</taxon>
        <taxon>Liliopsida</taxon>
        <taxon>Poales</taxon>
        <taxon>Poaceae</taxon>
        <taxon>BOP clade</taxon>
        <taxon>Oryzoideae</taxon>
        <taxon>Oryzeae</taxon>
        <taxon>Oryzinae</taxon>
        <taxon>Oryza</taxon>
    </lineage>
</organism>
<reference evidence="2" key="1">
    <citation type="journal article" date="2009" name="Rice">
        <title>De Novo Next Generation Sequencing of Plant Genomes.</title>
        <authorList>
            <person name="Rounsley S."/>
            <person name="Marri P.R."/>
            <person name="Yu Y."/>
            <person name="He R."/>
            <person name="Sisneros N."/>
            <person name="Goicoechea J.L."/>
            <person name="Lee S.J."/>
            <person name="Angelova A."/>
            <person name="Kudrna D."/>
            <person name="Luo M."/>
            <person name="Affourtit J."/>
            <person name="Desany B."/>
            <person name="Knight J."/>
            <person name="Niazi F."/>
            <person name="Egholm M."/>
            <person name="Wing R.A."/>
        </authorList>
    </citation>
    <scope>NUCLEOTIDE SEQUENCE [LARGE SCALE GENOMIC DNA]</scope>
    <source>
        <strain evidence="2">cv. IRGC 105608</strain>
    </source>
</reference>
<accession>A0A0D3ELV9</accession>
<dbReference type="HOGENOM" id="CLU_3225437_0_0_1"/>
<dbReference type="Proteomes" id="UP000026960">
    <property type="component" value="Chromosome 1"/>
</dbReference>
<reference evidence="2" key="2">
    <citation type="submission" date="2015-03" db="UniProtKB">
        <authorList>
            <consortium name="EnsemblPlants"/>
        </authorList>
    </citation>
    <scope>IDENTIFICATION</scope>
</reference>
<sequence length="44" mass="4556">MIPGDGTGFTSPFRHRTHTMIPGDGTGHGGLGGYSGPTSSQRLR</sequence>